<name>A0AAD7F5D7_9AGAR</name>
<sequence>MIPSDSEQLSKKVAAKPEWFLTKVNRAGEVPVIAYGGPVTPPDDPSPESAKFGESLVLLEFIADLYPNSTIRPADVVERTKARLFIDAVYLIPEKTYAINDDFTLADIAILPLLASMEIWLKNDIGAFPAGEGIKGAAYFLKGARFKRMLEYLETMKKRETRDLEARKQHIADRGYGGKRRRRPPR</sequence>
<comment type="caution">
    <text evidence="2">The sequence shown here is derived from an EMBL/GenBank/DDBJ whole genome shotgun (WGS) entry which is preliminary data.</text>
</comment>
<dbReference type="PANTHER" id="PTHR43968">
    <property type="match status" value="1"/>
</dbReference>
<evidence type="ECO:0000313" key="3">
    <source>
        <dbReference type="Proteomes" id="UP001221142"/>
    </source>
</evidence>
<evidence type="ECO:0000313" key="2">
    <source>
        <dbReference type="EMBL" id="KAJ7602061.1"/>
    </source>
</evidence>
<dbReference type="InterPro" id="IPR036282">
    <property type="entry name" value="Glutathione-S-Trfase_C_sf"/>
</dbReference>
<evidence type="ECO:0000256" key="1">
    <source>
        <dbReference type="SAM" id="MobiDB-lite"/>
    </source>
</evidence>
<dbReference type="InterPro" id="IPR050983">
    <property type="entry name" value="GST_Omega/HSP26"/>
</dbReference>
<feature type="compositionally biased region" description="Basic and acidic residues" evidence="1">
    <location>
        <begin position="163"/>
        <end position="173"/>
    </location>
</feature>
<gene>
    <name evidence="2" type="ORF">FB45DRAFT_985344</name>
</gene>
<proteinExistence type="predicted"/>
<dbReference type="SUPFAM" id="SSF47616">
    <property type="entry name" value="GST C-terminal domain-like"/>
    <property type="match status" value="1"/>
</dbReference>
<reference evidence="2" key="1">
    <citation type="submission" date="2023-03" db="EMBL/GenBank/DDBJ databases">
        <title>Massive genome expansion in bonnet fungi (Mycena s.s.) driven by repeated elements and novel gene families across ecological guilds.</title>
        <authorList>
            <consortium name="Lawrence Berkeley National Laboratory"/>
            <person name="Harder C.B."/>
            <person name="Miyauchi S."/>
            <person name="Viragh M."/>
            <person name="Kuo A."/>
            <person name="Thoen E."/>
            <person name="Andreopoulos B."/>
            <person name="Lu D."/>
            <person name="Skrede I."/>
            <person name="Drula E."/>
            <person name="Henrissat B."/>
            <person name="Morin E."/>
            <person name="Kohler A."/>
            <person name="Barry K."/>
            <person name="LaButti K."/>
            <person name="Morin E."/>
            <person name="Salamov A."/>
            <person name="Lipzen A."/>
            <person name="Mereny Z."/>
            <person name="Hegedus B."/>
            <person name="Baldrian P."/>
            <person name="Stursova M."/>
            <person name="Weitz H."/>
            <person name="Taylor A."/>
            <person name="Grigoriev I.V."/>
            <person name="Nagy L.G."/>
            <person name="Martin F."/>
            <person name="Kauserud H."/>
        </authorList>
    </citation>
    <scope>NUCLEOTIDE SEQUENCE</scope>
    <source>
        <strain evidence="2">9284</strain>
    </source>
</reference>
<organism evidence="2 3">
    <name type="scientific">Roridomyces roridus</name>
    <dbReference type="NCBI Taxonomy" id="1738132"/>
    <lineage>
        <taxon>Eukaryota</taxon>
        <taxon>Fungi</taxon>
        <taxon>Dikarya</taxon>
        <taxon>Basidiomycota</taxon>
        <taxon>Agaricomycotina</taxon>
        <taxon>Agaricomycetes</taxon>
        <taxon>Agaricomycetidae</taxon>
        <taxon>Agaricales</taxon>
        <taxon>Marasmiineae</taxon>
        <taxon>Mycenaceae</taxon>
        <taxon>Roridomyces</taxon>
    </lineage>
</organism>
<dbReference type="PANTHER" id="PTHR43968:SF6">
    <property type="entry name" value="GLUTATHIONE S-TRANSFERASE OMEGA"/>
    <property type="match status" value="1"/>
</dbReference>
<feature type="region of interest" description="Disordered" evidence="1">
    <location>
        <begin position="163"/>
        <end position="186"/>
    </location>
</feature>
<dbReference type="Gene3D" id="3.40.30.10">
    <property type="entry name" value="Glutaredoxin"/>
    <property type="match status" value="1"/>
</dbReference>
<dbReference type="EMBL" id="JARKIF010000273">
    <property type="protein sequence ID" value="KAJ7602061.1"/>
    <property type="molecule type" value="Genomic_DNA"/>
</dbReference>
<accession>A0AAD7F5D7</accession>
<protein>
    <recommendedName>
        <fullName evidence="4">Glutathione S-transferase</fullName>
    </recommendedName>
</protein>
<keyword evidence="3" id="KW-1185">Reference proteome</keyword>
<dbReference type="AlphaFoldDB" id="A0AAD7F5D7"/>
<dbReference type="GO" id="GO:0005737">
    <property type="term" value="C:cytoplasm"/>
    <property type="evidence" value="ECO:0007669"/>
    <property type="project" value="TreeGrafter"/>
</dbReference>
<evidence type="ECO:0008006" key="4">
    <source>
        <dbReference type="Google" id="ProtNLM"/>
    </source>
</evidence>
<feature type="compositionally biased region" description="Basic residues" evidence="1">
    <location>
        <begin position="177"/>
        <end position="186"/>
    </location>
</feature>
<dbReference type="Proteomes" id="UP001221142">
    <property type="component" value="Unassembled WGS sequence"/>
</dbReference>